<dbReference type="PANTHER" id="PTHR30146:SF148">
    <property type="entry name" value="HTH-TYPE TRANSCRIPTIONAL REPRESSOR PURR-RELATED"/>
    <property type="match status" value="1"/>
</dbReference>
<organism evidence="6 7">
    <name type="scientific">Paenibacillus oceani</name>
    <dbReference type="NCBI Taxonomy" id="2772510"/>
    <lineage>
        <taxon>Bacteria</taxon>
        <taxon>Bacillati</taxon>
        <taxon>Bacillota</taxon>
        <taxon>Bacilli</taxon>
        <taxon>Bacillales</taxon>
        <taxon>Paenibacillaceae</taxon>
        <taxon>Paenibacillus</taxon>
    </lineage>
</organism>
<dbReference type="CDD" id="cd01392">
    <property type="entry name" value="HTH_LacI"/>
    <property type="match status" value="1"/>
</dbReference>
<dbReference type="EMBL" id="JACXJA010000043">
    <property type="protein sequence ID" value="MBD2865516.1"/>
    <property type="molecule type" value="Genomic_DNA"/>
</dbReference>
<feature type="domain" description="HTH lacI-type" evidence="5">
    <location>
        <begin position="2"/>
        <end position="59"/>
    </location>
</feature>
<dbReference type="InterPro" id="IPR028082">
    <property type="entry name" value="Peripla_BP_I"/>
</dbReference>
<dbReference type="InterPro" id="IPR000843">
    <property type="entry name" value="HTH_LacI"/>
</dbReference>
<comment type="caution">
    <text evidence="6">The sequence shown here is derived from an EMBL/GenBank/DDBJ whole genome shotgun (WGS) entry which is preliminary data.</text>
</comment>
<dbReference type="AlphaFoldDB" id="A0A927H1T4"/>
<protein>
    <submittedName>
        <fullName evidence="6">LacI family DNA-binding transcriptional regulator</fullName>
    </submittedName>
</protein>
<evidence type="ECO:0000313" key="7">
    <source>
        <dbReference type="Proteomes" id="UP000639396"/>
    </source>
</evidence>
<keyword evidence="7" id="KW-1185">Reference proteome</keyword>
<dbReference type="RefSeq" id="WP_190931138.1">
    <property type="nucleotide sequence ID" value="NZ_JACXJA010000043.1"/>
</dbReference>
<reference evidence="6" key="1">
    <citation type="submission" date="2020-09" db="EMBL/GenBank/DDBJ databases">
        <title>A novel bacterium of genus Paenibacillus, isolated from South China Sea.</title>
        <authorList>
            <person name="Huang H."/>
            <person name="Mo K."/>
            <person name="Hu Y."/>
        </authorList>
    </citation>
    <scope>NUCLEOTIDE SEQUENCE</scope>
    <source>
        <strain evidence="6">IB182363</strain>
    </source>
</reference>
<evidence type="ECO:0000256" key="1">
    <source>
        <dbReference type="ARBA" id="ARBA00022491"/>
    </source>
</evidence>
<proteinExistence type="predicted"/>
<gene>
    <name evidence="6" type="ORF">IDH45_26390</name>
</gene>
<dbReference type="Pfam" id="PF13377">
    <property type="entry name" value="Peripla_BP_3"/>
    <property type="match status" value="1"/>
</dbReference>
<dbReference type="SMART" id="SM00354">
    <property type="entry name" value="HTH_LACI"/>
    <property type="match status" value="1"/>
</dbReference>
<accession>A0A927H1T4</accession>
<sequence length="336" mass="37373">MASIKEIAAYAKVSPGTASLVLNGKGEQYRISPSTQERVFEAARQLDYRPNISAKRLRSSGETVAPIIALFWTMDPRSQLIGRYLKGIQNAIHQQEREYEILIQPYVGSQLRDQKSLITGTRFNGAIIALPTEEDEQYLEQADIHIPLVLYQRSSGKYCSVNVDNYLSGQKVANLFARRGHRKVGLLVPDISSTAIRLRMSGFVDACREHGLEIQDEHVRYGSFTELGGYQTANAIFGRHDRPTAVFCISDQMAVGALYALHELKLAVPEQVEIVGHDDDAVSEFSIPPLSTVHLPVEEMAQACVNLMVDLMSHKITSSVSQMFESTLITRKSCEG</sequence>
<dbReference type="GO" id="GO:0003700">
    <property type="term" value="F:DNA-binding transcription factor activity"/>
    <property type="evidence" value="ECO:0007669"/>
    <property type="project" value="TreeGrafter"/>
</dbReference>
<name>A0A927H1T4_9BACL</name>
<evidence type="ECO:0000256" key="2">
    <source>
        <dbReference type="ARBA" id="ARBA00023015"/>
    </source>
</evidence>
<dbReference type="Gene3D" id="3.40.50.2300">
    <property type="match status" value="2"/>
</dbReference>
<dbReference type="PROSITE" id="PS50932">
    <property type="entry name" value="HTH_LACI_2"/>
    <property type="match status" value="1"/>
</dbReference>
<dbReference type="InterPro" id="IPR010982">
    <property type="entry name" value="Lambda_DNA-bd_dom_sf"/>
</dbReference>
<dbReference type="SUPFAM" id="SSF53822">
    <property type="entry name" value="Periplasmic binding protein-like I"/>
    <property type="match status" value="1"/>
</dbReference>
<dbReference type="InterPro" id="IPR046335">
    <property type="entry name" value="LacI/GalR-like_sensor"/>
</dbReference>
<evidence type="ECO:0000313" key="6">
    <source>
        <dbReference type="EMBL" id="MBD2865516.1"/>
    </source>
</evidence>
<dbReference type="Pfam" id="PF00356">
    <property type="entry name" value="LacI"/>
    <property type="match status" value="1"/>
</dbReference>
<evidence type="ECO:0000259" key="5">
    <source>
        <dbReference type="PROSITE" id="PS50932"/>
    </source>
</evidence>
<keyword evidence="4" id="KW-0804">Transcription</keyword>
<dbReference type="CDD" id="cd06267">
    <property type="entry name" value="PBP1_LacI_sugar_binding-like"/>
    <property type="match status" value="1"/>
</dbReference>
<dbReference type="PANTHER" id="PTHR30146">
    <property type="entry name" value="LACI-RELATED TRANSCRIPTIONAL REPRESSOR"/>
    <property type="match status" value="1"/>
</dbReference>
<keyword evidence="1" id="KW-0678">Repressor</keyword>
<keyword evidence="2" id="KW-0805">Transcription regulation</keyword>
<evidence type="ECO:0000256" key="4">
    <source>
        <dbReference type="ARBA" id="ARBA00023163"/>
    </source>
</evidence>
<dbReference type="Gene3D" id="1.10.260.40">
    <property type="entry name" value="lambda repressor-like DNA-binding domains"/>
    <property type="match status" value="1"/>
</dbReference>
<dbReference type="GO" id="GO:0000976">
    <property type="term" value="F:transcription cis-regulatory region binding"/>
    <property type="evidence" value="ECO:0007669"/>
    <property type="project" value="TreeGrafter"/>
</dbReference>
<dbReference type="SUPFAM" id="SSF47413">
    <property type="entry name" value="lambda repressor-like DNA-binding domains"/>
    <property type="match status" value="1"/>
</dbReference>
<dbReference type="Proteomes" id="UP000639396">
    <property type="component" value="Unassembled WGS sequence"/>
</dbReference>
<keyword evidence="3 6" id="KW-0238">DNA-binding</keyword>
<evidence type="ECO:0000256" key="3">
    <source>
        <dbReference type="ARBA" id="ARBA00023125"/>
    </source>
</evidence>